<name>W2SN64_NECAM</name>
<accession>W2SN64</accession>
<proteinExistence type="predicted"/>
<evidence type="ECO:0000313" key="1">
    <source>
        <dbReference type="EMBL" id="ETN70266.1"/>
    </source>
</evidence>
<feature type="non-terminal residue" evidence="1">
    <location>
        <position position="236"/>
    </location>
</feature>
<dbReference type="STRING" id="51031.W2SN64"/>
<keyword evidence="2" id="KW-1185">Reference proteome</keyword>
<reference evidence="2" key="1">
    <citation type="journal article" date="2014" name="Nat. Genet.">
        <title>Genome of the human hookworm Necator americanus.</title>
        <authorList>
            <person name="Tang Y.T."/>
            <person name="Gao X."/>
            <person name="Rosa B.A."/>
            <person name="Abubucker S."/>
            <person name="Hallsworth-Pepin K."/>
            <person name="Martin J."/>
            <person name="Tyagi R."/>
            <person name="Heizer E."/>
            <person name="Zhang X."/>
            <person name="Bhonagiri-Palsikar V."/>
            <person name="Minx P."/>
            <person name="Warren W.C."/>
            <person name="Wang Q."/>
            <person name="Zhan B."/>
            <person name="Hotez P.J."/>
            <person name="Sternberg P.W."/>
            <person name="Dougall A."/>
            <person name="Gaze S.T."/>
            <person name="Mulvenna J."/>
            <person name="Sotillo J."/>
            <person name="Ranganathan S."/>
            <person name="Rabelo E.M."/>
            <person name="Wilson R.K."/>
            <person name="Felgner P.L."/>
            <person name="Bethony J."/>
            <person name="Hawdon J.M."/>
            <person name="Gasser R.B."/>
            <person name="Loukas A."/>
            <person name="Mitreva M."/>
        </authorList>
    </citation>
    <scope>NUCLEOTIDE SEQUENCE [LARGE SCALE GENOMIC DNA]</scope>
</reference>
<evidence type="ECO:0000313" key="2">
    <source>
        <dbReference type="Proteomes" id="UP000053676"/>
    </source>
</evidence>
<dbReference type="OrthoDB" id="10428410at2759"/>
<dbReference type="KEGG" id="nai:NECAME_04956"/>
<sequence>MNLDKNGQPGVFQNILNPEKKLFREEFRQYFTVSRKSSIESRTTAATSEAPSAETASFHSAMSKTIPMEKSLLSARPLVEAYASYLDQFEVSRTKLEAPQFGTPGDIANWITSRSFKFFEAEKGLSELHLKVEQADKGTSKVPPMSAELSCEILDEQQIAELPKKSLDRSLAINGCMATTMEIFFTPLAIELLDRFISDFSQCASLIHPSMLVQMCYRECVGRQHRQPLTESLFAT</sequence>
<dbReference type="AlphaFoldDB" id="W2SN64"/>
<gene>
    <name evidence="1" type="ORF">NECAME_04956</name>
</gene>
<organism evidence="1 2">
    <name type="scientific">Necator americanus</name>
    <name type="common">Human hookworm</name>
    <dbReference type="NCBI Taxonomy" id="51031"/>
    <lineage>
        <taxon>Eukaryota</taxon>
        <taxon>Metazoa</taxon>
        <taxon>Ecdysozoa</taxon>
        <taxon>Nematoda</taxon>
        <taxon>Chromadorea</taxon>
        <taxon>Rhabditida</taxon>
        <taxon>Rhabditina</taxon>
        <taxon>Rhabditomorpha</taxon>
        <taxon>Strongyloidea</taxon>
        <taxon>Ancylostomatidae</taxon>
        <taxon>Bunostominae</taxon>
        <taxon>Necator</taxon>
    </lineage>
</organism>
<protein>
    <submittedName>
        <fullName evidence="1">Uncharacterized protein</fullName>
    </submittedName>
</protein>
<dbReference type="EMBL" id="KI668982">
    <property type="protein sequence ID" value="ETN70266.1"/>
    <property type="molecule type" value="Genomic_DNA"/>
</dbReference>
<dbReference type="Proteomes" id="UP000053676">
    <property type="component" value="Unassembled WGS sequence"/>
</dbReference>